<dbReference type="OrthoDB" id="3533156at2"/>
<dbReference type="GO" id="GO:0016747">
    <property type="term" value="F:acyltransferase activity, transferring groups other than amino-acyl groups"/>
    <property type="evidence" value="ECO:0007669"/>
    <property type="project" value="InterPro"/>
</dbReference>
<name>A0A0M4DDH3_STRPR</name>
<dbReference type="OMA" id="FLGWFEF"/>
<dbReference type="EMBL" id="CP011340">
    <property type="protein sequence ID" value="ALC18767.1"/>
    <property type="molecule type" value="Genomic_DNA"/>
</dbReference>
<accession>A0A0M4DDH3</accession>
<gene>
    <name evidence="1" type="ORF">SPRI_0461</name>
</gene>
<dbReference type="InterPro" id="IPR000182">
    <property type="entry name" value="GNAT_dom"/>
</dbReference>
<evidence type="ECO:0000313" key="1">
    <source>
        <dbReference type="EMBL" id="ALC18767.1"/>
    </source>
</evidence>
<organism evidence="1">
    <name type="scientific">Streptomyces pristinaespiralis</name>
    <dbReference type="NCBI Taxonomy" id="38300"/>
    <lineage>
        <taxon>Bacteria</taxon>
        <taxon>Bacillati</taxon>
        <taxon>Actinomycetota</taxon>
        <taxon>Actinomycetes</taxon>
        <taxon>Kitasatosporales</taxon>
        <taxon>Streptomycetaceae</taxon>
        <taxon>Streptomyces</taxon>
    </lineage>
</organism>
<dbReference type="Proteomes" id="UP000060513">
    <property type="component" value="Chromosome"/>
</dbReference>
<dbReference type="PATRIC" id="fig|38300.4.peg.489"/>
<dbReference type="PANTHER" id="PTHR43792:SF1">
    <property type="entry name" value="N-ACETYLTRANSFERASE DOMAIN-CONTAINING PROTEIN"/>
    <property type="match status" value="1"/>
</dbReference>
<dbReference type="RefSeq" id="WP_005307723.1">
    <property type="nucleotide sequence ID" value="NZ_CP011340.1"/>
</dbReference>
<dbReference type="AlphaFoldDB" id="A0A0M4DDH3"/>
<evidence type="ECO:0000313" key="2">
    <source>
        <dbReference type="Proteomes" id="UP000060513"/>
    </source>
</evidence>
<keyword evidence="1" id="KW-0808">Transferase</keyword>
<dbReference type="PROSITE" id="PS51186">
    <property type="entry name" value="GNAT"/>
    <property type="match status" value="1"/>
</dbReference>
<protein>
    <submittedName>
        <fullName evidence="1">GNAT family acetyltransferase</fullName>
    </submittedName>
</protein>
<sequence length="190" mass="21446">MHVLLETGRLTLRAFTGADAGAVRAVVDDAEVMRYINGGRPSEPDEVERDLMPRFLHRYRCSGGPGFWVAEERGSGRFLGWFVFRPESEDSCREVELGYRLGRAAWGRGLATEGSLALIHKGFSELGVERVTANTMTVNTRSRRVMEKAGLRFVRTFFEEWPEQIEGSELGDVEYALTREEWAGARTPSR</sequence>
<dbReference type="Pfam" id="PF13302">
    <property type="entry name" value="Acetyltransf_3"/>
    <property type="match status" value="1"/>
</dbReference>
<proteinExistence type="predicted"/>
<dbReference type="KEGG" id="spri:SPRI_0461"/>
<dbReference type="GeneID" id="97238455"/>
<dbReference type="InterPro" id="IPR016181">
    <property type="entry name" value="Acyl_CoA_acyltransferase"/>
</dbReference>
<reference evidence="1 2" key="1">
    <citation type="submission" date="2015-08" db="EMBL/GenBank/DDBJ databases">
        <title>Genome sequence of the pristinamycin over-producing bacterium Streptomyces pristinaespiralis HCCB10218.</title>
        <authorList>
            <person name="Tian J."/>
            <person name="Yang J."/>
            <person name="Li L."/>
            <person name="Ruan L."/>
            <person name="Wei W."/>
            <person name="Zheng G."/>
            <person name="Wei Z."/>
            <person name="Yang S."/>
            <person name="Ge M."/>
            <person name="Jiang W."/>
            <person name="Lu Y."/>
        </authorList>
    </citation>
    <scope>NUCLEOTIDE SEQUENCE [LARGE SCALE GENOMIC DNA]</scope>
    <source>
        <strain evidence="1 2">HCCB 10218</strain>
    </source>
</reference>
<dbReference type="Gene3D" id="3.40.630.30">
    <property type="match status" value="1"/>
</dbReference>
<dbReference type="InterPro" id="IPR051531">
    <property type="entry name" value="N-acetyltransferase"/>
</dbReference>
<dbReference type="SUPFAM" id="SSF55729">
    <property type="entry name" value="Acyl-CoA N-acyltransferases (Nat)"/>
    <property type="match status" value="1"/>
</dbReference>
<dbReference type="PANTHER" id="PTHR43792">
    <property type="entry name" value="GNAT FAMILY, PUTATIVE (AFU_ORTHOLOGUE AFUA_3G00765)-RELATED-RELATED"/>
    <property type="match status" value="1"/>
</dbReference>
<dbReference type="STRING" id="38300.SPRI_0461"/>